<sequence>MTTKYKFNAKDFYEILDNQEERCFLSGRILTPDNTLAEHINPIRFGGISSKENICLVIEPLARLKRYYKEEGIVQIAADIIKNKGAKYGFKVTSSKKTKK</sequence>
<name>A0ABY2N9X9_9LEPT</name>
<dbReference type="RefSeq" id="WP_135684321.1">
    <property type="nucleotide sequence ID" value="NZ_RQEQ01000078.1"/>
</dbReference>
<accession>A0ABY2N9X9</accession>
<gene>
    <name evidence="1" type="ORF">EHQ90_05530</name>
</gene>
<organism evidence="1 2">
    <name type="scientific">Leptospira stimsonii</name>
    <dbReference type="NCBI Taxonomy" id="2202203"/>
    <lineage>
        <taxon>Bacteria</taxon>
        <taxon>Pseudomonadati</taxon>
        <taxon>Spirochaetota</taxon>
        <taxon>Spirochaetia</taxon>
        <taxon>Leptospirales</taxon>
        <taxon>Leptospiraceae</taxon>
        <taxon>Leptospira</taxon>
    </lineage>
</organism>
<evidence type="ECO:0000313" key="2">
    <source>
        <dbReference type="Proteomes" id="UP000297422"/>
    </source>
</evidence>
<proteinExistence type="predicted"/>
<evidence type="ECO:0008006" key="3">
    <source>
        <dbReference type="Google" id="ProtNLM"/>
    </source>
</evidence>
<reference evidence="2" key="1">
    <citation type="journal article" date="2019" name="PLoS Negl. Trop. Dis.">
        <title>Revisiting the worldwide diversity of Leptospira species in the environment.</title>
        <authorList>
            <person name="Vincent A.T."/>
            <person name="Schiettekatte O."/>
            <person name="Bourhy P."/>
            <person name="Veyrier F.J."/>
            <person name="Picardeau M."/>
        </authorList>
    </citation>
    <scope>NUCLEOTIDE SEQUENCE [LARGE SCALE GENOMIC DNA]</scope>
    <source>
        <strain evidence="2">201702407</strain>
    </source>
</reference>
<dbReference type="EMBL" id="RQGT01000032">
    <property type="protein sequence ID" value="TGM18982.1"/>
    <property type="molecule type" value="Genomic_DNA"/>
</dbReference>
<comment type="caution">
    <text evidence="1">The sequence shown here is derived from an EMBL/GenBank/DDBJ whole genome shotgun (WGS) entry which is preliminary data.</text>
</comment>
<dbReference type="Proteomes" id="UP000297422">
    <property type="component" value="Unassembled WGS sequence"/>
</dbReference>
<protein>
    <recommendedName>
        <fullName evidence="3">HNH endonuclease</fullName>
    </recommendedName>
</protein>
<keyword evidence="2" id="KW-1185">Reference proteome</keyword>
<evidence type="ECO:0000313" key="1">
    <source>
        <dbReference type="EMBL" id="TGM18982.1"/>
    </source>
</evidence>